<dbReference type="InterPro" id="IPR006016">
    <property type="entry name" value="UspA"/>
</dbReference>
<proteinExistence type="predicted"/>
<dbReference type="OrthoDB" id="9806130at2"/>
<dbReference type="InterPro" id="IPR027417">
    <property type="entry name" value="P-loop_NTPase"/>
</dbReference>
<evidence type="ECO:0000259" key="5">
    <source>
        <dbReference type="Pfam" id="PF02702"/>
    </source>
</evidence>
<keyword evidence="2" id="KW-0418">Kinase</keyword>
<keyword evidence="3" id="KW-0902">Two-component regulatory system</keyword>
<dbReference type="EMBL" id="SEWE01000055">
    <property type="protein sequence ID" value="RYU76459.1"/>
    <property type="molecule type" value="Genomic_DNA"/>
</dbReference>
<organism evidence="6 7">
    <name type="scientific">Hymenobacter persicinus</name>
    <dbReference type="NCBI Taxonomy" id="2025506"/>
    <lineage>
        <taxon>Bacteria</taxon>
        <taxon>Pseudomonadati</taxon>
        <taxon>Bacteroidota</taxon>
        <taxon>Cytophagia</taxon>
        <taxon>Cytophagales</taxon>
        <taxon>Hymenobacteraceae</taxon>
        <taxon>Hymenobacter</taxon>
    </lineage>
</organism>
<keyword evidence="1" id="KW-0808">Transferase</keyword>
<evidence type="ECO:0000313" key="6">
    <source>
        <dbReference type="EMBL" id="RYU76459.1"/>
    </source>
</evidence>
<dbReference type="InterPro" id="IPR014729">
    <property type="entry name" value="Rossmann-like_a/b/a_fold"/>
</dbReference>
<dbReference type="GO" id="GO:0000155">
    <property type="term" value="F:phosphorelay sensor kinase activity"/>
    <property type="evidence" value="ECO:0007669"/>
    <property type="project" value="InterPro"/>
</dbReference>
<dbReference type="InterPro" id="IPR052023">
    <property type="entry name" value="Histidine_kinase_KdpD"/>
</dbReference>
<dbReference type="Proteomes" id="UP000294155">
    <property type="component" value="Unassembled WGS sequence"/>
</dbReference>
<evidence type="ECO:0000313" key="7">
    <source>
        <dbReference type="Proteomes" id="UP000294155"/>
    </source>
</evidence>
<dbReference type="Gene3D" id="3.40.50.620">
    <property type="entry name" value="HUPs"/>
    <property type="match status" value="1"/>
</dbReference>
<dbReference type="GO" id="GO:0005737">
    <property type="term" value="C:cytoplasm"/>
    <property type="evidence" value="ECO:0007669"/>
    <property type="project" value="UniProtKB-ARBA"/>
</dbReference>
<accession>A0A4Q5L9E4</accession>
<dbReference type="GO" id="GO:0005886">
    <property type="term" value="C:plasma membrane"/>
    <property type="evidence" value="ECO:0007669"/>
    <property type="project" value="TreeGrafter"/>
</dbReference>
<dbReference type="SUPFAM" id="SSF52402">
    <property type="entry name" value="Adenine nucleotide alpha hydrolases-like"/>
    <property type="match status" value="1"/>
</dbReference>
<evidence type="ECO:0000259" key="4">
    <source>
        <dbReference type="Pfam" id="PF00582"/>
    </source>
</evidence>
<dbReference type="PANTHER" id="PTHR45569:SF1">
    <property type="entry name" value="SENSOR PROTEIN KDPD"/>
    <property type="match status" value="1"/>
</dbReference>
<sequence length="393" mass="44303">MPTSAPGADDDQQRDESAERFLRLVQERRRGRLKVYLGLAAGVGKTYRMLQEAHELLQHQVDVVVGYAETHGRAGTEAQLRGLPLLPRKPLFYKGRRLEELDVAAILQRRPAVVIVDELAHANVPGSRNEKRWQDVEQLVRAGISVITALNVQHLESLHDQVLRITGTDVTERVPDQLLKLADEVVNVDLTVPELRARLEEGKIYDPQKVPTALENFFQTENLLQLRELALREVANLLGRQIEQQAADRPAWAPERRNADCLLACINANAPAAREIIRKASRLADRLGGARWYVLYVQLPREAADRVELATQRHLLRNLELATELGAQILRVKAPDVVPTIMRVATDTRASLLICGVTGKKGWWARLVRGSVTHRLIRHVARQRPDLDIFLVT</sequence>
<evidence type="ECO:0000256" key="3">
    <source>
        <dbReference type="ARBA" id="ARBA00023012"/>
    </source>
</evidence>
<dbReference type="SUPFAM" id="SSF52540">
    <property type="entry name" value="P-loop containing nucleoside triphosphate hydrolases"/>
    <property type="match status" value="1"/>
</dbReference>
<dbReference type="RefSeq" id="WP_129922807.1">
    <property type="nucleotide sequence ID" value="NZ_SEWE01000055.1"/>
</dbReference>
<dbReference type="PANTHER" id="PTHR45569">
    <property type="entry name" value="SENSOR PROTEIN KDPD"/>
    <property type="match status" value="1"/>
</dbReference>
<evidence type="ECO:0000256" key="2">
    <source>
        <dbReference type="ARBA" id="ARBA00022777"/>
    </source>
</evidence>
<feature type="domain" description="Signal transduction histidine kinase osmosensitive K+ channel sensor N-terminal" evidence="5">
    <location>
        <begin position="29"/>
        <end position="236"/>
    </location>
</feature>
<dbReference type="Gene3D" id="3.40.50.300">
    <property type="entry name" value="P-loop containing nucleotide triphosphate hydrolases"/>
    <property type="match status" value="1"/>
</dbReference>
<gene>
    <name evidence="6" type="ORF">EWM57_18515</name>
</gene>
<keyword evidence="7" id="KW-1185">Reference proteome</keyword>
<comment type="caution">
    <text evidence="6">The sequence shown here is derived from an EMBL/GenBank/DDBJ whole genome shotgun (WGS) entry which is preliminary data.</text>
</comment>
<name>A0A4Q5L9E4_9BACT</name>
<reference evidence="6 7" key="1">
    <citation type="submission" date="2019-02" db="EMBL/GenBank/DDBJ databases">
        <title>Bacterial novel species isolated from soil.</title>
        <authorList>
            <person name="Jung H.-Y."/>
        </authorList>
    </citation>
    <scope>NUCLEOTIDE SEQUENCE [LARGE SCALE GENOMIC DNA]</scope>
    <source>
        <strain evidence="6 7">1-3-3-3</strain>
    </source>
</reference>
<dbReference type="InterPro" id="IPR003852">
    <property type="entry name" value="Sig_transdc_His_kinase_KdpD_N"/>
</dbReference>
<dbReference type="Pfam" id="PF02702">
    <property type="entry name" value="KdpD"/>
    <property type="match status" value="1"/>
</dbReference>
<protein>
    <submittedName>
        <fullName evidence="6">Sensor protein KdpD</fullName>
    </submittedName>
</protein>
<feature type="domain" description="UspA" evidence="4">
    <location>
        <begin position="271"/>
        <end position="380"/>
    </location>
</feature>
<evidence type="ECO:0000256" key="1">
    <source>
        <dbReference type="ARBA" id="ARBA00022679"/>
    </source>
</evidence>
<dbReference type="Pfam" id="PF00582">
    <property type="entry name" value="Usp"/>
    <property type="match status" value="1"/>
</dbReference>
<dbReference type="AlphaFoldDB" id="A0A4Q5L9E4"/>
<dbReference type="FunFam" id="3.40.50.300:FF:000483">
    <property type="entry name" value="Sensor histidine kinase KdpD"/>
    <property type="match status" value="1"/>
</dbReference>